<keyword evidence="3" id="KW-0804">Transcription</keyword>
<dbReference type="SUPFAM" id="SSF55781">
    <property type="entry name" value="GAF domain-like"/>
    <property type="match status" value="1"/>
</dbReference>
<dbReference type="Proteomes" id="UP000248544">
    <property type="component" value="Unassembled WGS sequence"/>
</dbReference>
<feature type="region of interest" description="Disordered" evidence="4">
    <location>
        <begin position="1"/>
        <end position="22"/>
    </location>
</feature>
<dbReference type="InterPro" id="IPR036388">
    <property type="entry name" value="WH-like_DNA-bd_sf"/>
</dbReference>
<dbReference type="GO" id="GO:0003700">
    <property type="term" value="F:DNA-binding transcription factor activity"/>
    <property type="evidence" value="ECO:0007669"/>
    <property type="project" value="TreeGrafter"/>
</dbReference>
<dbReference type="Gene3D" id="3.30.450.40">
    <property type="match status" value="1"/>
</dbReference>
<protein>
    <recommendedName>
        <fullName evidence="9">IclR family transcriptional regulator</fullName>
    </recommendedName>
</protein>
<comment type="caution">
    <text evidence="7">The sequence shown here is derived from an EMBL/GenBank/DDBJ whole genome shotgun (WGS) entry which is preliminary data.</text>
</comment>
<evidence type="ECO:0000256" key="2">
    <source>
        <dbReference type="ARBA" id="ARBA00023125"/>
    </source>
</evidence>
<gene>
    <name evidence="7" type="ORF">C1I98_00405</name>
</gene>
<dbReference type="PANTHER" id="PTHR30136">
    <property type="entry name" value="HELIX-TURN-HELIX TRANSCRIPTIONAL REGULATOR, ICLR FAMILY"/>
    <property type="match status" value="1"/>
</dbReference>
<dbReference type="Gene3D" id="1.10.10.10">
    <property type="entry name" value="Winged helix-like DNA-binding domain superfamily/Winged helix DNA-binding domain"/>
    <property type="match status" value="1"/>
</dbReference>
<dbReference type="SMART" id="SM00346">
    <property type="entry name" value="HTH_ICLR"/>
    <property type="match status" value="1"/>
</dbReference>
<dbReference type="InterPro" id="IPR050707">
    <property type="entry name" value="HTH_MetabolicPath_Reg"/>
</dbReference>
<dbReference type="Pfam" id="PF01614">
    <property type="entry name" value="IclR_C"/>
    <property type="match status" value="1"/>
</dbReference>
<evidence type="ECO:0000313" key="8">
    <source>
        <dbReference type="Proteomes" id="UP000248544"/>
    </source>
</evidence>
<evidence type="ECO:0000259" key="5">
    <source>
        <dbReference type="PROSITE" id="PS51077"/>
    </source>
</evidence>
<dbReference type="AlphaFoldDB" id="A0A2W2IFQ9"/>
<accession>A0A2W2IFQ9</accession>
<proteinExistence type="predicted"/>
<feature type="domain" description="HTH iclR-type" evidence="5">
    <location>
        <begin position="26"/>
        <end position="85"/>
    </location>
</feature>
<evidence type="ECO:0000256" key="4">
    <source>
        <dbReference type="SAM" id="MobiDB-lite"/>
    </source>
</evidence>
<dbReference type="GO" id="GO:0045892">
    <property type="term" value="P:negative regulation of DNA-templated transcription"/>
    <property type="evidence" value="ECO:0007669"/>
    <property type="project" value="TreeGrafter"/>
</dbReference>
<dbReference type="GO" id="GO:0003677">
    <property type="term" value="F:DNA binding"/>
    <property type="evidence" value="ECO:0007669"/>
    <property type="project" value="UniProtKB-KW"/>
</dbReference>
<dbReference type="InterPro" id="IPR014757">
    <property type="entry name" value="Tscrpt_reg_IclR_C"/>
</dbReference>
<name>A0A2W2IFQ9_9ACTN</name>
<dbReference type="PANTHER" id="PTHR30136:SF24">
    <property type="entry name" value="HTH-TYPE TRANSCRIPTIONAL REPRESSOR ALLR"/>
    <property type="match status" value="1"/>
</dbReference>
<dbReference type="EMBL" id="POUA01000002">
    <property type="protein sequence ID" value="PZG56997.1"/>
    <property type="molecule type" value="Genomic_DNA"/>
</dbReference>
<dbReference type="PROSITE" id="PS51077">
    <property type="entry name" value="HTH_ICLR"/>
    <property type="match status" value="1"/>
</dbReference>
<evidence type="ECO:0000259" key="6">
    <source>
        <dbReference type="PROSITE" id="PS51078"/>
    </source>
</evidence>
<dbReference type="InterPro" id="IPR036390">
    <property type="entry name" value="WH_DNA-bd_sf"/>
</dbReference>
<dbReference type="SUPFAM" id="SSF46785">
    <property type="entry name" value="Winged helix' DNA-binding domain"/>
    <property type="match status" value="1"/>
</dbReference>
<keyword evidence="8" id="KW-1185">Reference proteome</keyword>
<evidence type="ECO:0008006" key="9">
    <source>
        <dbReference type="Google" id="ProtNLM"/>
    </source>
</evidence>
<dbReference type="Pfam" id="PF09339">
    <property type="entry name" value="HTH_IclR"/>
    <property type="match status" value="1"/>
</dbReference>
<evidence type="ECO:0000256" key="3">
    <source>
        <dbReference type="ARBA" id="ARBA00023163"/>
    </source>
</evidence>
<sequence length="271" mass="29012">MNGVNVDEIDEESSSTGAEGQSVAPVRSVARAVDILMALGDGPGQLSEISSAALLSKATTYRILTTLKNKGMVLQASNGEYRLGPGCFHMMSGLIDLRAGFPFDADTDLKALRAATGETITVHVRAGLSRMCIEELPSPQPIRYTAGLGVATGIHIGSAGKVLLAFLPPDELEDVLRTVDLRPMTPSTITDLEVLRQELDSVRRRGTAYSAGERVVGAVGVSAPVFDDRGHVVAALSVLCPASRVNDDRRREFERLVARTGEDISKRIRTR</sequence>
<keyword evidence="1" id="KW-0805">Transcription regulation</keyword>
<dbReference type="InterPro" id="IPR005471">
    <property type="entry name" value="Tscrpt_reg_IclR_N"/>
</dbReference>
<evidence type="ECO:0000313" key="7">
    <source>
        <dbReference type="EMBL" id="PZG56997.1"/>
    </source>
</evidence>
<dbReference type="InterPro" id="IPR029016">
    <property type="entry name" value="GAF-like_dom_sf"/>
</dbReference>
<dbReference type="PROSITE" id="PS51078">
    <property type="entry name" value="ICLR_ED"/>
    <property type="match status" value="1"/>
</dbReference>
<evidence type="ECO:0000256" key="1">
    <source>
        <dbReference type="ARBA" id="ARBA00023015"/>
    </source>
</evidence>
<keyword evidence="2" id="KW-0238">DNA-binding</keyword>
<organism evidence="7 8">
    <name type="scientific">Spongiactinospora gelatinilytica</name>
    <dbReference type="NCBI Taxonomy" id="2666298"/>
    <lineage>
        <taxon>Bacteria</taxon>
        <taxon>Bacillati</taxon>
        <taxon>Actinomycetota</taxon>
        <taxon>Actinomycetes</taxon>
        <taxon>Streptosporangiales</taxon>
        <taxon>Streptosporangiaceae</taxon>
        <taxon>Spongiactinospora</taxon>
    </lineage>
</organism>
<feature type="domain" description="IclR-ED" evidence="6">
    <location>
        <begin position="79"/>
        <end position="270"/>
    </location>
</feature>
<reference evidence="7 8" key="1">
    <citation type="submission" date="2018-01" db="EMBL/GenBank/DDBJ databases">
        <title>Draft genome sequence of Sphaerisporangium sp. 7K107.</title>
        <authorList>
            <person name="Sahin N."/>
            <person name="Saygin H."/>
            <person name="Ay H."/>
        </authorList>
    </citation>
    <scope>NUCLEOTIDE SEQUENCE [LARGE SCALE GENOMIC DNA]</scope>
    <source>
        <strain evidence="7 8">7K107</strain>
    </source>
</reference>